<protein>
    <submittedName>
        <fullName evidence="2">Uncharacterized protein</fullName>
    </submittedName>
</protein>
<feature type="region of interest" description="Disordered" evidence="1">
    <location>
        <begin position="130"/>
        <end position="170"/>
    </location>
</feature>
<sequence>MGLNKMYTTIRGNILMMSTLPNMAQAFAILSQEEKQREMKPHNHTMLDSTSLNAYGQSNNGTKLKNPRTNYSSTMGGGNGPGNHNNNKNTMFRGSSSTNKSSLFCDYCKRSGHTNDRCYKLHGYPSNLRFPKGKGSEVGNGGTNSDNSDNMMNGAVNLAGPFSEEPSRTW</sequence>
<dbReference type="EMBL" id="JAIVGD010000026">
    <property type="protein sequence ID" value="KAH0740430.1"/>
    <property type="molecule type" value="Genomic_DNA"/>
</dbReference>
<evidence type="ECO:0000313" key="3">
    <source>
        <dbReference type="Proteomes" id="UP000826656"/>
    </source>
</evidence>
<organism evidence="2 3">
    <name type="scientific">Solanum tuberosum</name>
    <name type="common">Potato</name>
    <dbReference type="NCBI Taxonomy" id="4113"/>
    <lineage>
        <taxon>Eukaryota</taxon>
        <taxon>Viridiplantae</taxon>
        <taxon>Streptophyta</taxon>
        <taxon>Embryophyta</taxon>
        <taxon>Tracheophyta</taxon>
        <taxon>Spermatophyta</taxon>
        <taxon>Magnoliopsida</taxon>
        <taxon>eudicotyledons</taxon>
        <taxon>Gunneridae</taxon>
        <taxon>Pentapetalae</taxon>
        <taxon>asterids</taxon>
        <taxon>lamiids</taxon>
        <taxon>Solanales</taxon>
        <taxon>Solanaceae</taxon>
        <taxon>Solanoideae</taxon>
        <taxon>Solaneae</taxon>
        <taxon>Solanum</taxon>
    </lineage>
</organism>
<feature type="region of interest" description="Disordered" evidence="1">
    <location>
        <begin position="46"/>
        <end position="67"/>
    </location>
</feature>
<dbReference type="Proteomes" id="UP000826656">
    <property type="component" value="Unassembled WGS sequence"/>
</dbReference>
<comment type="caution">
    <text evidence="2">The sequence shown here is derived from an EMBL/GenBank/DDBJ whole genome shotgun (WGS) entry which is preliminary data.</text>
</comment>
<keyword evidence="3" id="KW-1185">Reference proteome</keyword>
<gene>
    <name evidence="2" type="ORF">KY290_033473</name>
</gene>
<reference evidence="2 3" key="1">
    <citation type="journal article" date="2021" name="bioRxiv">
        <title>Chromosome-scale and haplotype-resolved genome assembly of a tetraploid potato cultivar.</title>
        <authorList>
            <person name="Sun H."/>
            <person name="Jiao W.-B."/>
            <person name="Krause K."/>
            <person name="Campoy J.A."/>
            <person name="Goel M."/>
            <person name="Folz-Donahue K."/>
            <person name="Kukat C."/>
            <person name="Huettel B."/>
            <person name="Schneeberger K."/>
        </authorList>
    </citation>
    <scope>NUCLEOTIDE SEQUENCE [LARGE SCALE GENOMIC DNA]</scope>
    <source>
        <strain evidence="2">SolTubOtavaFocal</strain>
        <tissue evidence="2">Leaves</tissue>
    </source>
</reference>
<evidence type="ECO:0000313" key="2">
    <source>
        <dbReference type="EMBL" id="KAH0740430.1"/>
    </source>
</evidence>
<accession>A0ABQ7U0Y7</accession>
<dbReference type="PANTHER" id="PTHR34222">
    <property type="entry name" value="GAG_PRE-INTEGRS DOMAIN-CONTAINING PROTEIN"/>
    <property type="match status" value="1"/>
</dbReference>
<proteinExistence type="predicted"/>
<dbReference type="PANTHER" id="PTHR34222:SF89">
    <property type="match status" value="1"/>
</dbReference>
<name>A0ABQ7U0Y7_SOLTU</name>
<evidence type="ECO:0000256" key="1">
    <source>
        <dbReference type="SAM" id="MobiDB-lite"/>
    </source>
</evidence>